<keyword evidence="2" id="KW-0808">Transferase</keyword>
<evidence type="ECO:0000313" key="5">
    <source>
        <dbReference type="EMBL" id="KNC98420.1"/>
    </source>
</evidence>
<proteinExistence type="inferred from homology"/>
<feature type="domain" description="N-acetyltransferase" evidence="4">
    <location>
        <begin position="7"/>
        <end position="156"/>
    </location>
</feature>
<dbReference type="SUPFAM" id="SSF55729">
    <property type="entry name" value="Acyl-CoA N-acyltransferases (Nat)"/>
    <property type="match status" value="1"/>
</dbReference>
<dbReference type="OMA" id="QSEWVRY"/>
<evidence type="ECO:0000259" key="4">
    <source>
        <dbReference type="PROSITE" id="PS51186"/>
    </source>
</evidence>
<dbReference type="InterPro" id="IPR016181">
    <property type="entry name" value="Acyl_CoA_acyltransferase"/>
</dbReference>
<dbReference type="Proteomes" id="UP000053201">
    <property type="component" value="Unassembled WGS sequence"/>
</dbReference>
<evidence type="ECO:0000313" key="6">
    <source>
        <dbReference type="Proteomes" id="UP000053201"/>
    </source>
</evidence>
<dbReference type="FunCoup" id="A0A0L0HA35">
    <property type="interactions" value="55"/>
</dbReference>
<protein>
    <recommendedName>
        <fullName evidence="4">N-acetyltransferase domain-containing protein</fullName>
    </recommendedName>
</protein>
<keyword evidence="3" id="KW-0012">Acyltransferase</keyword>
<dbReference type="OrthoDB" id="7305308at2759"/>
<dbReference type="PROSITE" id="PS51186">
    <property type="entry name" value="GNAT"/>
    <property type="match status" value="1"/>
</dbReference>
<dbReference type="EMBL" id="KQ257460">
    <property type="protein sequence ID" value="KNC98420.1"/>
    <property type="molecule type" value="Genomic_DNA"/>
</dbReference>
<accession>A0A0L0HA35</accession>
<evidence type="ECO:0000256" key="3">
    <source>
        <dbReference type="ARBA" id="ARBA00023315"/>
    </source>
</evidence>
<organism evidence="5 6">
    <name type="scientific">Spizellomyces punctatus (strain DAOM BR117)</name>
    <dbReference type="NCBI Taxonomy" id="645134"/>
    <lineage>
        <taxon>Eukaryota</taxon>
        <taxon>Fungi</taxon>
        <taxon>Fungi incertae sedis</taxon>
        <taxon>Chytridiomycota</taxon>
        <taxon>Chytridiomycota incertae sedis</taxon>
        <taxon>Chytridiomycetes</taxon>
        <taxon>Spizellomycetales</taxon>
        <taxon>Spizellomycetaceae</taxon>
        <taxon>Spizellomyces</taxon>
    </lineage>
</organism>
<name>A0A0L0HA35_SPIPD</name>
<dbReference type="CDD" id="cd04301">
    <property type="entry name" value="NAT_SF"/>
    <property type="match status" value="1"/>
</dbReference>
<gene>
    <name evidence="5" type="ORF">SPPG_06124</name>
</gene>
<dbReference type="STRING" id="645134.A0A0L0HA35"/>
<dbReference type="InParanoid" id="A0A0L0HA35"/>
<dbReference type="AlphaFoldDB" id="A0A0L0HA35"/>
<dbReference type="PANTHER" id="PTHR10545:SF29">
    <property type="entry name" value="GH14572P-RELATED"/>
    <property type="match status" value="1"/>
</dbReference>
<sequence length="165" mass="18749">MASSSDITVRDATPEDCSLILQFVKELALYEKAPEKVYATEEHFRKTVFGPHPYAYVVFACLNGKEVGMALYFHNYSTWEGRPGLYLEDLYVKPEVRGKGVGTVLLKHLAKLAVEKDCARVEWVALDWNTPAIDFYVHKVKATPLDEWRIFRLTGDALKDFAEAS</sequence>
<dbReference type="InterPro" id="IPR000182">
    <property type="entry name" value="GNAT_dom"/>
</dbReference>
<keyword evidence="6" id="KW-1185">Reference proteome</keyword>
<evidence type="ECO:0000256" key="1">
    <source>
        <dbReference type="ARBA" id="ARBA00008694"/>
    </source>
</evidence>
<dbReference type="VEuPathDB" id="FungiDB:SPPG_06124"/>
<dbReference type="GO" id="GO:0008080">
    <property type="term" value="F:N-acetyltransferase activity"/>
    <property type="evidence" value="ECO:0007669"/>
    <property type="project" value="TreeGrafter"/>
</dbReference>
<reference evidence="5 6" key="1">
    <citation type="submission" date="2009-08" db="EMBL/GenBank/DDBJ databases">
        <title>The Genome Sequence of Spizellomyces punctatus strain DAOM BR117.</title>
        <authorList>
            <consortium name="The Broad Institute Genome Sequencing Platform"/>
            <person name="Russ C."/>
            <person name="Cuomo C."/>
            <person name="Shea T."/>
            <person name="Young S.K."/>
            <person name="Zeng Q."/>
            <person name="Koehrsen M."/>
            <person name="Haas B."/>
            <person name="Borodovsky M."/>
            <person name="Guigo R."/>
            <person name="Alvarado L."/>
            <person name="Berlin A."/>
            <person name="Bochicchio J."/>
            <person name="Borenstein D."/>
            <person name="Chapman S."/>
            <person name="Chen Z."/>
            <person name="Engels R."/>
            <person name="Freedman E."/>
            <person name="Gellesch M."/>
            <person name="Goldberg J."/>
            <person name="Griggs A."/>
            <person name="Gujja S."/>
            <person name="Heiman D."/>
            <person name="Hepburn T."/>
            <person name="Howarth C."/>
            <person name="Jen D."/>
            <person name="Larson L."/>
            <person name="Lewis B."/>
            <person name="Mehta T."/>
            <person name="Park D."/>
            <person name="Pearson M."/>
            <person name="Roberts A."/>
            <person name="Saif S."/>
            <person name="Shenoy N."/>
            <person name="Sisk P."/>
            <person name="Stolte C."/>
            <person name="Sykes S."/>
            <person name="Thomson T."/>
            <person name="Walk T."/>
            <person name="White J."/>
            <person name="Yandava C."/>
            <person name="Burger G."/>
            <person name="Gray M.W."/>
            <person name="Holland P.W.H."/>
            <person name="King N."/>
            <person name="Lang F.B.F."/>
            <person name="Roger A.J."/>
            <person name="Ruiz-Trillo I."/>
            <person name="Lander E."/>
            <person name="Nusbaum C."/>
        </authorList>
    </citation>
    <scope>NUCLEOTIDE SEQUENCE [LARGE SCALE GENOMIC DNA]</scope>
    <source>
        <strain evidence="5 6">DAOM BR117</strain>
    </source>
</reference>
<dbReference type="PANTHER" id="PTHR10545">
    <property type="entry name" value="DIAMINE N-ACETYLTRANSFERASE"/>
    <property type="match status" value="1"/>
</dbReference>
<dbReference type="InterPro" id="IPR051016">
    <property type="entry name" value="Diverse_Substrate_AcTransf"/>
</dbReference>
<dbReference type="Pfam" id="PF00583">
    <property type="entry name" value="Acetyltransf_1"/>
    <property type="match status" value="1"/>
</dbReference>
<dbReference type="Gene3D" id="3.40.630.30">
    <property type="match status" value="1"/>
</dbReference>
<evidence type="ECO:0000256" key="2">
    <source>
        <dbReference type="ARBA" id="ARBA00022679"/>
    </source>
</evidence>
<dbReference type="RefSeq" id="XP_016606460.1">
    <property type="nucleotide sequence ID" value="XM_016754330.1"/>
</dbReference>
<dbReference type="FunFam" id="3.40.630.30:FF:000064">
    <property type="entry name" value="GNAT family acetyltransferase"/>
    <property type="match status" value="1"/>
</dbReference>
<dbReference type="eggNOG" id="KOG3216">
    <property type="taxonomic scope" value="Eukaryota"/>
</dbReference>
<comment type="similarity">
    <text evidence="1">Belongs to the acetyltransferase family.</text>
</comment>
<dbReference type="GeneID" id="27689455"/>